<comment type="caution">
    <text evidence="1">The sequence shown here is derived from an EMBL/GenBank/DDBJ whole genome shotgun (WGS) entry which is preliminary data.</text>
</comment>
<protein>
    <submittedName>
        <fullName evidence="1">Uncharacterized protein</fullName>
    </submittedName>
</protein>
<dbReference type="Proteomes" id="UP000215506">
    <property type="component" value="Unassembled WGS sequence"/>
</dbReference>
<name>A0A231H096_9NOCA</name>
<accession>A0A231H096</accession>
<reference evidence="1 2" key="1">
    <citation type="submission" date="2017-07" db="EMBL/GenBank/DDBJ databases">
        <title>First draft Genome Sequence of Nocardia cerradoensis isolated from human infection.</title>
        <authorList>
            <person name="Carrasco G."/>
        </authorList>
    </citation>
    <scope>NUCLEOTIDE SEQUENCE [LARGE SCALE GENOMIC DNA]</scope>
    <source>
        <strain evidence="1 2">CNM20130759</strain>
    </source>
</reference>
<evidence type="ECO:0000313" key="1">
    <source>
        <dbReference type="EMBL" id="OXR42268.1"/>
    </source>
</evidence>
<organism evidence="1 2">
    <name type="scientific">Nocardia cerradoensis</name>
    <dbReference type="NCBI Taxonomy" id="85688"/>
    <lineage>
        <taxon>Bacteria</taxon>
        <taxon>Bacillati</taxon>
        <taxon>Actinomycetota</taxon>
        <taxon>Actinomycetes</taxon>
        <taxon>Mycobacteriales</taxon>
        <taxon>Nocardiaceae</taxon>
        <taxon>Nocardia</taxon>
    </lineage>
</organism>
<evidence type="ECO:0000313" key="2">
    <source>
        <dbReference type="Proteomes" id="UP000215506"/>
    </source>
</evidence>
<gene>
    <name evidence="1" type="ORF">B7C42_05467</name>
</gene>
<keyword evidence="2" id="KW-1185">Reference proteome</keyword>
<dbReference type="AlphaFoldDB" id="A0A231H096"/>
<dbReference type="EMBL" id="NGAF01000014">
    <property type="protein sequence ID" value="OXR42268.1"/>
    <property type="molecule type" value="Genomic_DNA"/>
</dbReference>
<proteinExistence type="predicted"/>
<sequence length="361" mass="38934">MSFGPDAGAIRSFGSGLRLYRRVRNARSVLSAIIVLLAAASAIGCSRPMQGPDQAERDSWSRVIESAIQALPGVADASHTFQYHRYGDYSSGLDVRLKDDATAPQAEAVVRVMATQQLPPQYRGDSTVLKMVRMTDSYFASWRFGGDTTRKAEAANTWARVSASRPGAEIHWSDGGTFAANVEGPAEKVVVAASSGTELSSATAAMRKIAGEFPELAARDWTVASGYHDLSIVGSSLGPDSSTSRRTRFPSDSELELWEWLVTDQPFPYFADIRVYDPPGMGGRTLGVAILPPAGEVFSAEQAAQLAGQHLPRLARSGAVVEYTLRGHQRFGFEVLVGGCPDPGRKVSAEAEPFVRLYERC</sequence>